<dbReference type="SUPFAM" id="SSF52058">
    <property type="entry name" value="L domain-like"/>
    <property type="match status" value="1"/>
</dbReference>
<dbReference type="InterPro" id="IPR032675">
    <property type="entry name" value="LRR_dom_sf"/>
</dbReference>
<dbReference type="HOGENOM" id="CLU_018544_10_0_1"/>
<dbReference type="InterPro" id="IPR036047">
    <property type="entry name" value="F-box-like_dom_sf"/>
</dbReference>
<reference evidence="2" key="2">
    <citation type="submission" date="2015-01" db="EMBL/GenBank/DDBJ databases">
        <title>Evolutionary Origins and Diversification of the Mycorrhizal Mutualists.</title>
        <authorList>
            <consortium name="DOE Joint Genome Institute"/>
            <consortium name="Mycorrhizal Genomics Consortium"/>
            <person name="Kohler A."/>
            <person name="Kuo A."/>
            <person name="Nagy L.G."/>
            <person name="Floudas D."/>
            <person name="Copeland A."/>
            <person name="Barry K.W."/>
            <person name="Cichocki N."/>
            <person name="Veneault-Fourrey C."/>
            <person name="LaButti K."/>
            <person name="Lindquist E.A."/>
            <person name="Lipzen A."/>
            <person name="Lundell T."/>
            <person name="Morin E."/>
            <person name="Murat C."/>
            <person name="Riley R."/>
            <person name="Ohm R."/>
            <person name="Sun H."/>
            <person name="Tunlid A."/>
            <person name="Henrissat B."/>
            <person name="Grigoriev I.V."/>
            <person name="Hibbett D.S."/>
            <person name="Martin F."/>
        </authorList>
    </citation>
    <scope>NUCLEOTIDE SEQUENCE [LARGE SCALE GENOMIC DNA]</scope>
    <source>
        <strain evidence="2">LaAM-08-1</strain>
    </source>
</reference>
<sequence>MTNIPSVVCERCGRFIGPVLEDSSYATPTLEILRENTTPDSDTRHEIEEIVRHDDADIHFLDREISKLQTVLLDRQRRRQAIQTRVDRNKALLAPIRRLPVEILQKIFTLCFPFVSTANIACLPFTVSHVSAHWRAVASTTPDLWRKVELDVVALPALSPRERLHIYLRFVNLAHNQSGTRPVCMSITPHLSVKDLREFQGLVTIVRLMASNFSGRWDELSVDLDLFNSIRSSEIMALSSLKRLTLSDKLRNIPLCRLPRKLCQLTHLKLLSCSTPVTRLVNMPWSQITHFGAQHVPINDLGPVLGQMSSLTHAHLSALGSYDTPVLQPICLLHLRDLTLSCSQAIICDIAKSLTTPSLSRFRAIVSSRPDAPQFHSLGQTLRAFIDRSSAPITHLGLQHISAEDMKDTFEGLPSVESLDLSIQEDSNALNLIMNELVWKTHPHNSPESDVPNLLPNLQMLTVRRRSLGGALPGIIQMVCSRLNTQLMTSEVHSPPARLRTVCFRSVDSVSSLLQLRQLGVAVDCMHGLRGADVQQLTIDVAI</sequence>
<dbReference type="Gene3D" id="3.80.10.10">
    <property type="entry name" value="Ribonuclease Inhibitor"/>
    <property type="match status" value="1"/>
</dbReference>
<protein>
    <recommendedName>
        <fullName evidence="3">F-box domain-containing protein</fullName>
    </recommendedName>
</protein>
<dbReference type="Proteomes" id="UP000054477">
    <property type="component" value="Unassembled WGS sequence"/>
</dbReference>
<name>A0A0C9XME0_9AGAR</name>
<proteinExistence type="predicted"/>
<dbReference type="OrthoDB" id="3221235at2759"/>
<evidence type="ECO:0008006" key="3">
    <source>
        <dbReference type="Google" id="ProtNLM"/>
    </source>
</evidence>
<reference evidence="1 2" key="1">
    <citation type="submission" date="2014-04" db="EMBL/GenBank/DDBJ databases">
        <authorList>
            <consortium name="DOE Joint Genome Institute"/>
            <person name="Kuo A."/>
            <person name="Kohler A."/>
            <person name="Nagy L.G."/>
            <person name="Floudas D."/>
            <person name="Copeland A."/>
            <person name="Barry K.W."/>
            <person name="Cichocki N."/>
            <person name="Veneault-Fourrey C."/>
            <person name="LaButti K."/>
            <person name="Lindquist E.A."/>
            <person name="Lipzen A."/>
            <person name="Lundell T."/>
            <person name="Morin E."/>
            <person name="Murat C."/>
            <person name="Sun H."/>
            <person name="Tunlid A."/>
            <person name="Henrissat B."/>
            <person name="Grigoriev I.V."/>
            <person name="Hibbett D.S."/>
            <person name="Martin F."/>
            <person name="Nordberg H.P."/>
            <person name="Cantor M.N."/>
            <person name="Hua S.X."/>
        </authorList>
    </citation>
    <scope>NUCLEOTIDE SEQUENCE [LARGE SCALE GENOMIC DNA]</scope>
    <source>
        <strain evidence="1 2">LaAM-08-1</strain>
    </source>
</reference>
<dbReference type="Gene3D" id="1.20.1280.50">
    <property type="match status" value="1"/>
</dbReference>
<evidence type="ECO:0000313" key="1">
    <source>
        <dbReference type="EMBL" id="KIJ97262.1"/>
    </source>
</evidence>
<organism evidence="1 2">
    <name type="scientific">Laccaria amethystina LaAM-08-1</name>
    <dbReference type="NCBI Taxonomy" id="1095629"/>
    <lineage>
        <taxon>Eukaryota</taxon>
        <taxon>Fungi</taxon>
        <taxon>Dikarya</taxon>
        <taxon>Basidiomycota</taxon>
        <taxon>Agaricomycotina</taxon>
        <taxon>Agaricomycetes</taxon>
        <taxon>Agaricomycetidae</taxon>
        <taxon>Agaricales</taxon>
        <taxon>Agaricineae</taxon>
        <taxon>Hydnangiaceae</taxon>
        <taxon>Laccaria</taxon>
    </lineage>
</organism>
<dbReference type="SUPFAM" id="SSF81383">
    <property type="entry name" value="F-box domain"/>
    <property type="match status" value="1"/>
</dbReference>
<dbReference type="AlphaFoldDB" id="A0A0C9XME0"/>
<gene>
    <name evidence="1" type="ORF">K443DRAFT_256047</name>
</gene>
<dbReference type="EMBL" id="KN838698">
    <property type="protein sequence ID" value="KIJ97262.1"/>
    <property type="molecule type" value="Genomic_DNA"/>
</dbReference>
<evidence type="ECO:0000313" key="2">
    <source>
        <dbReference type="Proteomes" id="UP000054477"/>
    </source>
</evidence>
<accession>A0A0C9XME0</accession>
<keyword evidence="2" id="KW-1185">Reference proteome</keyword>